<dbReference type="Gene3D" id="3.40.50.1580">
    <property type="entry name" value="Nucleoside phosphorylase domain"/>
    <property type="match status" value="1"/>
</dbReference>
<protein>
    <submittedName>
        <fullName evidence="2">Nucleoside phosphorylase domain-containing protein</fullName>
    </submittedName>
</protein>
<dbReference type="PANTHER" id="PTHR46082">
    <property type="entry name" value="ATP/GTP-BINDING PROTEIN-RELATED"/>
    <property type="match status" value="1"/>
</dbReference>
<dbReference type="EMBL" id="JAGTJQ010000015">
    <property type="protein sequence ID" value="KAH7012291.1"/>
    <property type="molecule type" value="Genomic_DNA"/>
</dbReference>
<dbReference type="RefSeq" id="XP_046004667.1">
    <property type="nucleotide sequence ID" value="XM_046155974.1"/>
</dbReference>
<evidence type="ECO:0000256" key="1">
    <source>
        <dbReference type="SAM" id="MobiDB-lite"/>
    </source>
</evidence>
<organism evidence="2 3">
    <name type="scientific">Microdochium trichocladiopsis</name>
    <dbReference type="NCBI Taxonomy" id="1682393"/>
    <lineage>
        <taxon>Eukaryota</taxon>
        <taxon>Fungi</taxon>
        <taxon>Dikarya</taxon>
        <taxon>Ascomycota</taxon>
        <taxon>Pezizomycotina</taxon>
        <taxon>Sordariomycetes</taxon>
        <taxon>Xylariomycetidae</taxon>
        <taxon>Xylariales</taxon>
        <taxon>Microdochiaceae</taxon>
        <taxon>Microdochium</taxon>
    </lineage>
</organism>
<evidence type="ECO:0000313" key="2">
    <source>
        <dbReference type="EMBL" id="KAH7012291.1"/>
    </source>
</evidence>
<dbReference type="GeneID" id="70185520"/>
<dbReference type="SUPFAM" id="SSF53167">
    <property type="entry name" value="Purine and uridine phosphorylases"/>
    <property type="match status" value="1"/>
</dbReference>
<dbReference type="Proteomes" id="UP000756346">
    <property type="component" value="Unassembled WGS sequence"/>
</dbReference>
<reference evidence="2" key="1">
    <citation type="journal article" date="2021" name="Nat. Commun.">
        <title>Genetic determinants of endophytism in the Arabidopsis root mycobiome.</title>
        <authorList>
            <person name="Mesny F."/>
            <person name="Miyauchi S."/>
            <person name="Thiergart T."/>
            <person name="Pickel B."/>
            <person name="Atanasova L."/>
            <person name="Karlsson M."/>
            <person name="Huettel B."/>
            <person name="Barry K.W."/>
            <person name="Haridas S."/>
            <person name="Chen C."/>
            <person name="Bauer D."/>
            <person name="Andreopoulos W."/>
            <person name="Pangilinan J."/>
            <person name="LaButti K."/>
            <person name="Riley R."/>
            <person name="Lipzen A."/>
            <person name="Clum A."/>
            <person name="Drula E."/>
            <person name="Henrissat B."/>
            <person name="Kohler A."/>
            <person name="Grigoriev I.V."/>
            <person name="Martin F.M."/>
            <person name="Hacquard S."/>
        </authorList>
    </citation>
    <scope>NUCLEOTIDE SEQUENCE</scope>
    <source>
        <strain evidence="2">MPI-CAGE-CH-0230</strain>
    </source>
</reference>
<dbReference type="OrthoDB" id="20872at2759"/>
<gene>
    <name evidence="2" type="ORF">B0I36DRAFT_340865</name>
</gene>
<dbReference type="InterPro" id="IPR053137">
    <property type="entry name" value="NLR-like"/>
</dbReference>
<comment type="caution">
    <text evidence="2">The sequence shown here is derived from an EMBL/GenBank/DDBJ whole genome shotgun (WGS) entry which is preliminary data.</text>
</comment>
<dbReference type="GO" id="GO:0009116">
    <property type="term" value="P:nucleoside metabolic process"/>
    <property type="evidence" value="ECO:0007669"/>
    <property type="project" value="InterPro"/>
</dbReference>
<accession>A0A9P8XQS1</accession>
<sequence>MAQWSGGGALARNKRALDAPPAPEKKRRTRVETLTRDNYNIGWVSALPIQLAASVALLDDRHEPLPKLDGDSNAYFYGTIGGHNVVMAHLPNDLPGSGSAANVAANMCRSFKNLRFLLLVEIGGGIPRTGHDIRLGDVVVGRMMIQHELGKEDSGDGPEDTGVPYMPPRDIKTTLSAVKVRAEMGQNPLPRLLDELEERGLVSNEYFDRKRLEDHLFKEDYDHPDETQECDKCDIAQRVQRIPRQSVNLQIHYGMIASGSQVIKNPKVRDDIGRRHQALCVETEATGLIHNFPFLAICGICTYADSHKNERWQKYAAMTAASYGIEFLRNCQPVKN</sequence>
<dbReference type="InterPro" id="IPR035994">
    <property type="entry name" value="Nucleoside_phosphorylase_sf"/>
</dbReference>
<name>A0A9P8XQS1_9PEZI</name>
<dbReference type="AlphaFoldDB" id="A0A9P8XQS1"/>
<dbReference type="GO" id="GO:0003824">
    <property type="term" value="F:catalytic activity"/>
    <property type="evidence" value="ECO:0007669"/>
    <property type="project" value="InterPro"/>
</dbReference>
<evidence type="ECO:0000313" key="3">
    <source>
        <dbReference type="Proteomes" id="UP000756346"/>
    </source>
</evidence>
<proteinExistence type="predicted"/>
<feature type="region of interest" description="Disordered" evidence="1">
    <location>
        <begin position="1"/>
        <end position="29"/>
    </location>
</feature>
<keyword evidence="3" id="KW-1185">Reference proteome</keyword>
<dbReference type="PANTHER" id="PTHR46082:SF11">
    <property type="entry name" value="AAA+ ATPASE DOMAIN-CONTAINING PROTEIN-RELATED"/>
    <property type="match status" value="1"/>
</dbReference>